<dbReference type="InterPro" id="IPR014284">
    <property type="entry name" value="RNA_pol_sigma-70_dom"/>
</dbReference>
<dbReference type="EMBL" id="JAICCF010000001">
    <property type="protein sequence ID" value="MBW8683478.1"/>
    <property type="molecule type" value="Genomic_DNA"/>
</dbReference>
<evidence type="ECO:0000256" key="3">
    <source>
        <dbReference type="ARBA" id="ARBA00023125"/>
    </source>
</evidence>
<accession>A0ABS7G743</accession>
<dbReference type="InterPro" id="IPR013325">
    <property type="entry name" value="RNA_pol_sigma_r2"/>
</dbReference>
<evidence type="ECO:0000313" key="6">
    <source>
        <dbReference type="EMBL" id="MBW8683478.1"/>
    </source>
</evidence>
<dbReference type="NCBIfam" id="TIGR02937">
    <property type="entry name" value="sigma70-ECF"/>
    <property type="match status" value="1"/>
</dbReference>
<evidence type="ECO:0000313" key="7">
    <source>
        <dbReference type="Proteomes" id="UP000812961"/>
    </source>
</evidence>
<protein>
    <submittedName>
        <fullName evidence="6">RNA polymerase sigma factor</fullName>
    </submittedName>
</protein>
<dbReference type="RefSeq" id="WP_220248698.1">
    <property type="nucleotide sequence ID" value="NZ_JAICCF010000001.1"/>
</dbReference>
<organism evidence="6 7">
    <name type="scientific">Chitinophaga rhizophila</name>
    <dbReference type="NCBI Taxonomy" id="2866212"/>
    <lineage>
        <taxon>Bacteria</taxon>
        <taxon>Pseudomonadati</taxon>
        <taxon>Bacteroidota</taxon>
        <taxon>Chitinophagia</taxon>
        <taxon>Chitinophagales</taxon>
        <taxon>Chitinophagaceae</taxon>
        <taxon>Chitinophaga</taxon>
    </lineage>
</organism>
<keyword evidence="7" id="KW-1185">Reference proteome</keyword>
<evidence type="ECO:0000256" key="4">
    <source>
        <dbReference type="ARBA" id="ARBA00023163"/>
    </source>
</evidence>
<keyword evidence="2" id="KW-0731">Sigma factor</keyword>
<dbReference type="SUPFAM" id="SSF88946">
    <property type="entry name" value="Sigma2 domain of RNA polymerase sigma factors"/>
    <property type="match status" value="1"/>
</dbReference>
<dbReference type="PANTHER" id="PTHR43133">
    <property type="entry name" value="RNA POLYMERASE ECF-TYPE SIGMA FACTO"/>
    <property type="match status" value="1"/>
</dbReference>
<dbReference type="InterPro" id="IPR007627">
    <property type="entry name" value="RNA_pol_sigma70_r2"/>
</dbReference>
<keyword evidence="4" id="KW-0804">Transcription</keyword>
<keyword evidence="1" id="KW-0805">Transcription regulation</keyword>
<reference evidence="6 7" key="1">
    <citation type="submission" date="2021-08" db="EMBL/GenBank/DDBJ databases">
        <title>The genome sequence of Chitinophaga sp. B61.</title>
        <authorList>
            <person name="Zhang X."/>
        </authorList>
    </citation>
    <scope>NUCLEOTIDE SEQUENCE [LARGE SCALE GENOMIC DNA]</scope>
    <source>
        <strain evidence="6 7">B61</strain>
    </source>
</reference>
<dbReference type="PANTHER" id="PTHR43133:SF8">
    <property type="entry name" value="RNA POLYMERASE SIGMA FACTOR HI_1459-RELATED"/>
    <property type="match status" value="1"/>
</dbReference>
<sequence length="176" mass="20758">MTHDEHQVIKEFLGIPSKREMAFSLLYRLLKPRLFALAYRKLNEDFQSAEDVVQDTFFKFCSMQDYQSIEKLDSWLFKTMLNLIENKRDKHRRRSKELDLIIRNMQHSYTYQGDLEHKIDLSKATANLTATEMACFEVMFVAGHNSTSAADILQVHRTTCTRNLNQALAKIRCWLF</sequence>
<dbReference type="Gene3D" id="1.10.1740.10">
    <property type="match status" value="1"/>
</dbReference>
<evidence type="ECO:0000256" key="2">
    <source>
        <dbReference type="ARBA" id="ARBA00023082"/>
    </source>
</evidence>
<dbReference type="Pfam" id="PF04542">
    <property type="entry name" value="Sigma70_r2"/>
    <property type="match status" value="1"/>
</dbReference>
<gene>
    <name evidence="6" type="ORF">K1Y79_03950</name>
</gene>
<dbReference type="InterPro" id="IPR039425">
    <property type="entry name" value="RNA_pol_sigma-70-like"/>
</dbReference>
<dbReference type="Proteomes" id="UP000812961">
    <property type="component" value="Unassembled WGS sequence"/>
</dbReference>
<evidence type="ECO:0000259" key="5">
    <source>
        <dbReference type="Pfam" id="PF04542"/>
    </source>
</evidence>
<evidence type="ECO:0000256" key="1">
    <source>
        <dbReference type="ARBA" id="ARBA00023015"/>
    </source>
</evidence>
<comment type="caution">
    <text evidence="6">The sequence shown here is derived from an EMBL/GenBank/DDBJ whole genome shotgun (WGS) entry which is preliminary data.</text>
</comment>
<feature type="domain" description="RNA polymerase sigma-70 region 2" evidence="5">
    <location>
        <begin position="26"/>
        <end position="93"/>
    </location>
</feature>
<keyword evidence="3" id="KW-0238">DNA-binding</keyword>
<name>A0ABS7G743_9BACT</name>
<proteinExistence type="predicted"/>